<dbReference type="Pfam" id="PF01177">
    <property type="entry name" value="Asp_Glu_race"/>
    <property type="match status" value="1"/>
</dbReference>
<organism evidence="4 5">
    <name type="scientific">Candidatus Dactylopiibacterium carminicum</name>
    <dbReference type="NCBI Taxonomy" id="857335"/>
    <lineage>
        <taxon>Bacteria</taxon>
        <taxon>Pseudomonadati</taxon>
        <taxon>Pseudomonadota</taxon>
        <taxon>Betaproteobacteria</taxon>
        <taxon>Rhodocyclales</taxon>
        <taxon>Rhodocyclaceae</taxon>
        <taxon>Candidatus Dactylopiibacterium</taxon>
    </lineage>
</organism>
<gene>
    <name evidence="3" type="ORF">BGI27_15570</name>
    <name evidence="4" type="ORF">CGU29_15625</name>
</gene>
<dbReference type="Proteomes" id="UP000623509">
    <property type="component" value="Unassembled WGS sequence"/>
</dbReference>
<dbReference type="GO" id="GO:0047661">
    <property type="term" value="F:amino-acid racemase activity"/>
    <property type="evidence" value="ECO:0007669"/>
    <property type="project" value="InterPro"/>
</dbReference>
<dbReference type="PANTHER" id="PTHR21198">
    <property type="entry name" value="GLUTAMATE RACEMASE"/>
    <property type="match status" value="1"/>
</dbReference>
<dbReference type="InterPro" id="IPR004380">
    <property type="entry name" value="Asp_race"/>
</dbReference>
<dbReference type="NCBIfam" id="TIGR00035">
    <property type="entry name" value="asp_race"/>
    <property type="match status" value="1"/>
</dbReference>
<proteinExistence type="inferred from homology"/>
<evidence type="ECO:0000313" key="6">
    <source>
        <dbReference type="Proteomes" id="UP000623509"/>
    </source>
</evidence>
<dbReference type="OrthoDB" id="9803739at2"/>
<keyword evidence="2" id="KW-0413">Isomerase</keyword>
<reference evidence="3 6" key="1">
    <citation type="submission" date="2016-08" db="EMBL/GenBank/DDBJ databases">
        <title>Candidatus Dactylopiibacterium carminicum genome sequence.</title>
        <authorList>
            <person name="Ramirez-Puebla S.T."/>
            <person name="Ormeno-Orrillo E."/>
            <person name="Vera-Ponce De Leon A."/>
            <person name="Luis L."/>
            <person name="Sanchez-Flores A."/>
            <person name="Monica R."/>
            <person name="Martinez-Romero E."/>
        </authorList>
    </citation>
    <scope>NUCLEOTIDE SEQUENCE [LARGE SCALE GENOMIC DNA]</scope>
    <source>
        <strain evidence="3">END1</strain>
    </source>
</reference>
<evidence type="ECO:0000256" key="2">
    <source>
        <dbReference type="ARBA" id="ARBA00023235"/>
    </source>
</evidence>
<keyword evidence="6" id="KW-1185">Reference proteome</keyword>
<evidence type="ECO:0000313" key="5">
    <source>
        <dbReference type="Proteomes" id="UP000216107"/>
    </source>
</evidence>
<dbReference type="EMBL" id="MDUX01000069">
    <property type="protein sequence ID" value="KAF7598026.1"/>
    <property type="molecule type" value="Genomic_DNA"/>
</dbReference>
<dbReference type="Proteomes" id="UP000216107">
    <property type="component" value="Unassembled WGS sequence"/>
</dbReference>
<evidence type="ECO:0000313" key="4">
    <source>
        <dbReference type="EMBL" id="PAS91574.1"/>
    </source>
</evidence>
<dbReference type="EMBL" id="NMRN01000073">
    <property type="protein sequence ID" value="PAS91574.1"/>
    <property type="molecule type" value="Genomic_DNA"/>
</dbReference>
<sequence>MVAASALIGVLGGMEPLATVDFLHKIVEETPAATDQEHVPVVCWNVPQIPDRQHALAGRGPSPLPAMLQGIVRLAAAGATRIVVPCNTAHCWFDELQAASPVPLIHIVDASLAALLVGEDDERVGLIASRGTLESGLYQRRLDSAGIPWLANSDAEIEELFVPGCYAVKRNALHEGALLLARAAERLVERGANRLILACTEVPLALRRIDSPLLGISIDTNQALAGACVDYWLAASRHAARQVA</sequence>
<dbReference type="PANTHER" id="PTHR21198:SF7">
    <property type="entry name" value="ASPARTATE-GLUTAMATE RACEMASE FAMILY"/>
    <property type="match status" value="1"/>
</dbReference>
<dbReference type="InterPro" id="IPR001920">
    <property type="entry name" value="Asp/Glu_race"/>
</dbReference>
<dbReference type="Gene3D" id="3.40.50.1860">
    <property type="match status" value="2"/>
</dbReference>
<comment type="similarity">
    <text evidence="1">Belongs to the aspartate/glutamate racemases family.</text>
</comment>
<name>A0A272EN75_9RHOO</name>
<reference evidence="4 5" key="2">
    <citation type="submission" date="2017-07" db="EMBL/GenBank/DDBJ databases">
        <title>Candidatus Dactylopiibacterium carminicum, a nitrogen-fixing symbiont of the cochineal insect Dactylopius coccus and Dactylopius opuntiae (Hemiptera: Coccoidea: Dactylopiidae).</title>
        <authorList>
            <person name="Vera A."/>
        </authorList>
    </citation>
    <scope>NUCLEOTIDE SEQUENCE [LARGE SCALE GENOMIC DNA]</scope>
    <source>
        <strain evidence="4 5">NFDCM</strain>
    </source>
</reference>
<dbReference type="InterPro" id="IPR015942">
    <property type="entry name" value="Asp/Glu/hydantoin_racemase"/>
</dbReference>
<accession>A0A272EN75</accession>
<comment type="caution">
    <text evidence="4">The sequence shown here is derived from an EMBL/GenBank/DDBJ whole genome shotgun (WGS) entry which is preliminary data.</text>
</comment>
<evidence type="ECO:0000256" key="1">
    <source>
        <dbReference type="ARBA" id="ARBA00007847"/>
    </source>
</evidence>
<protein>
    <submittedName>
        <fullName evidence="4">Aspartate racemase</fullName>
    </submittedName>
    <submittedName>
        <fullName evidence="3">Aspartate/glutamate racemase family protein</fullName>
    </submittedName>
</protein>
<dbReference type="AlphaFoldDB" id="A0A272EN75"/>
<evidence type="ECO:0000313" key="3">
    <source>
        <dbReference type="EMBL" id="KAF7598026.1"/>
    </source>
</evidence>
<dbReference type="SUPFAM" id="SSF53681">
    <property type="entry name" value="Aspartate/glutamate racemase"/>
    <property type="match status" value="2"/>
</dbReference>